<dbReference type="InterPro" id="IPR044750">
    <property type="entry name" value="C2_SRC2/BAP"/>
</dbReference>
<dbReference type="PANTHER" id="PTHR32246:SF173">
    <property type="entry name" value="C2 DOMAIN-CONTAINING PROTEIN"/>
    <property type="match status" value="1"/>
</dbReference>
<dbReference type="InterPro" id="IPR000008">
    <property type="entry name" value="C2_dom"/>
</dbReference>
<dbReference type="RefSeq" id="XP_020113967.1">
    <property type="nucleotide sequence ID" value="XM_020258378.1"/>
</dbReference>
<feature type="domain" description="C2" evidence="1">
    <location>
        <begin position="1"/>
        <end position="110"/>
    </location>
</feature>
<dbReference type="SUPFAM" id="SSF49562">
    <property type="entry name" value="C2 domain (Calcium/lipid-binding domain, CaLB)"/>
    <property type="match status" value="1"/>
</dbReference>
<dbReference type="SMART" id="SM00239">
    <property type="entry name" value="C2"/>
    <property type="match status" value="1"/>
</dbReference>
<protein>
    <submittedName>
        <fullName evidence="3 4">Protein SRC2-like</fullName>
    </submittedName>
</protein>
<evidence type="ECO:0000313" key="4">
    <source>
        <dbReference type="RefSeq" id="XP_020113967.1"/>
    </source>
</evidence>
<dbReference type="Gene3D" id="2.60.40.150">
    <property type="entry name" value="C2 domain"/>
    <property type="match status" value="1"/>
</dbReference>
<dbReference type="RefSeq" id="XP_020113966.1">
    <property type="nucleotide sequence ID" value="XM_020258377.1"/>
</dbReference>
<evidence type="ECO:0000313" key="2">
    <source>
        <dbReference type="Proteomes" id="UP000515123"/>
    </source>
</evidence>
<dbReference type="Gramene" id="Aco007284.1.mrna1">
    <property type="protein sequence ID" value="Aco007284.1.mrna1.cds1"/>
    <property type="gene ID" value="Aco007284.1.path1"/>
</dbReference>
<reference evidence="2" key="1">
    <citation type="journal article" date="2015" name="Nat. Genet.">
        <title>The pineapple genome and the evolution of CAM photosynthesis.</title>
        <authorList>
            <person name="Ming R."/>
            <person name="VanBuren R."/>
            <person name="Wai C.M."/>
            <person name="Tang H."/>
            <person name="Schatz M.C."/>
            <person name="Bowers J.E."/>
            <person name="Lyons E."/>
            <person name="Wang M.L."/>
            <person name="Chen J."/>
            <person name="Biggers E."/>
            <person name="Zhang J."/>
            <person name="Huang L."/>
            <person name="Zhang L."/>
            <person name="Miao W."/>
            <person name="Zhang J."/>
            <person name="Ye Z."/>
            <person name="Miao C."/>
            <person name="Lin Z."/>
            <person name="Wang H."/>
            <person name="Zhou H."/>
            <person name="Yim W.C."/>
            <person name="Priest H.D."/>
            <person name="Zheng C."/>
            <person name="Woodhouse M."/>
            <person name="Edger P.P."/>
            <person name="Guyot R."/>
            <person name="Guo H.B."/>
            <person name="Guo H."/>
            <person name="Zheng G."/>
            <person name="Singh R."/>
            <person name="Sharma A."/>
            <person name="Min X."/>
            <person name="Zheng Y."/>
            <person name="Lee H."/>
            <person name="Gurtowski J."/>
            <person name="Sedlazeck F.J."/>
            <person name="Harkess A."/>
            <person name="McKain M.R."/>
            <person name="Liao Z."/>
            <person name="Fang J."/>
            <person name="Liu J."/>
            <person name="Zhang X."/>
            <person name="Zhang Q."/>
            <person name="Hu W."/>
            <person name="Qin Y."/>
            <person name="Wang K."/>
            <person name="Chen L.Y."/>
            <person name="Shirley N."/>
            <person name="Lin Y.R."/>
            <person name="Liu L.Y."/>
            <person name="Hernandez A.G."/>
            <person name="Wright C.L."/>
            <person name="Bulone V."/>
            <person name="Tuskan G.A."/>
            <person name="Heath K."/>
            <person name="Zee F."/>
            <person name="Moore P.H."/>
            <person name="Sunkar R."/>
            <person name="Leebens-Mack J.H."/>
            <person name="Mockler T."/>
            <person name="Bennetzen J.L."/>
            <person name="Freeling M."/>
            <person name="Sankoff D."/>
            <person name="Paterson A.H."/>
            <person name="Zhu X."/>
            <person name="Yang X."/>
            <person name="Smith J.A."/>
            <person name="Cushman J.C."/>
            <person name="Paull R.E."/>
            <person name="Yu Q."/>
        </authorList>
    </citation>
    <scope>NUCLEOTIDE SEQUENCE [LARGE SCALE GENOMIC DNA]</scope>
    <source>
        <strain evidence="2">cv. F153</strain>
    </source>
</reference>
<dbReference type="PROSITE" id="PS50004">
    <property type="entry name" value="C2"/>
    <property type="match status" value="1"/>
</dbReference>
<dbReference type="Proteomes" id="UP000515123">
    <property type="component" value="Linkage group 23"/>
</dbReference>
<dbReference type="PANTHER" id="PTHR32246">
    <property type="entry name" value="INGRESSION PROTEIN FIC1"/>
    <property type="match status" value="1"/>
</dbReference>
<name>A0A6P5GZ40_ANACO</name>
<proteinExistence type="predicted"/>
<accession>A0A6P5GZ40</accession>
<sequence>MAFRTLEVTLISAKDLKKVNIFTKMEVYAIASISGGDPRARHRTAVDRNGGRSPTWNATLCFAIPAAALDPRLALHVLLRSERILGDRDVGEVFVPLMELLDSSSTASADATETKFVSYQVRRPTSGKPKGVLNLSYKVSDVTTPPAEAATATLVGQSDSTKGAESSKPVTAYPVPAAAAYSAPRAYPTAAVPYAAPPGYAAYGYAVPPGYGYGAPPPAAGYGYGYGAAPLPTAGYAARPAQPRTGNFGMGLGAGLLGGALGGLLIGDMMADAVAYDAGFNDAIDF</sequence>
<dbReference type="OrthoDB" id="884464at2759"/>
<evidence type="ECO:0000259" key="1">
    <source>
        <dbReference type="PROSITE" id="PS50004"/>
    </source>
</evidence>
<organism evidence="3">
    <name type="scientific">Ananas comosus</name>
    <name type="common">Pineapple</name>
    <name type="synonym">Ananas ananas</name>
    <dbReference type="NCBI Taxonomy" id="4615"/>
    <lineage>
        <taxon>Eukaryota</taxon>
        <taxon>Viridiplantae</taxon>
        <taxon>Streptophyta</taxon>
        <taxon>Embryophyta</taxon>
        <taxon>Tracheophyta</taxon>
        <taxon>Spermatophyta</taxon>
        <taxon>Magnoliopsida</taxon>
        <taxon>Liliopsida</taxon>
        <taxon>Poales</taxon>
        <taxon>Bromeliaceae</taxon>
        <taxon>Bromelioideae</taxon>
        <taxon>Ananas</taxon>
    </lineage>
</organism>
<dbReference type="GeneID" id="109728079"/>
<dbReference type="Pfam" id="PF00168">
    <property type="entry name" value="C2"/>
    <property type="match status" value="1"/>
</dbReference>
<dbReference type="CDD" id="cd04051">
    <property type="entry name" value="C2_SRC2_like"/>
    <property type="match status" value="1"/>
</dbReference>
<dbReference type="AlphaFoldDB" id="A0A6P5GZ40"/>
<gene>
    <name evidence="3 4" type="primary">LOC109728079</name>
</gene>
<keyword evidence="2" id="KW-1185">Reference proteome</keyword>
<dbReference type="GO" id="GO:0006952">
    <property type="term" value="P:defense response"/>
    <property type="evidence" value="ECO:0007669"/>
    <property type="project" value="InterPro"/>
</dbReference>
<reference evidence="3 4" key="2">
    <citation type="submission" date="2025-04" db="UniProtKB">
        <authorList>
            <consortium name="RefSeq"/>
        </authorList>
    </citation>
    <scope>IDENTIFICATION</scope>
    <source>
        <tissue evidence="3 4">Leaf</tissue>
    </source>
</reference>
<evidence type="ECO:0000313" key="3">
    <source>
        <dbReference type="RefSeq" id="XP_020113966.1"/>
    </source>
</evidence>
<dbReference type="InterPro" id="IPR035892">
    <property type="entry name" value="C2_domain_sf"/>
</dbReference>